<dbReference type="Proteomes" id="UP000271708">
    <property type="component" value="Chromosome"/>
</dbReference>
<feature type="transmembrane region" description="Helical" evidence="1">
    <location>
        <begin position="85"/>
        <end position="104"/>
    </location>
</feature>
<accession>A0A5P8FRK0</accession>
<keyword evidence="1" id="KW-0812">Transmembrane</keyword>
<keyword evidence="1" id="KW-0472">Membrane</keyword>
<dbReference type="PANTHER" id="PTHR36974">
    <property type="entry name" value="MEMBRANE PROTEIN-RELATED"/>
    <property type="match status" value="1"/>
</dbReference>
<feature type="transmembrane region" description="Helical" evidence="1">
    <location>
        <begin position="59"/>
        <end position="78"/>
    </location>
</feature>
<organism evidence="2 3">
    <name type="scientific">Janibacter melonis</name>
    <dbReference type="NCBI Taxonomy" id="262209"/>
    <lineage>
        <taxon>Bacteria</taxon>
        <taxon>Bacillati</taxon>
        <taxon>Actinomycetota</taxon>
        <taxon>Actinomycetes</taxon>
        <taxon>Micrococcales</taxon>
        <taxon>Intrasporangiaceae</taxon>
        <taxon>Janibacter</taxon>
    </lineage>
</organism>
<reference evidence="2 3" key="1">
    <citation type="submission" date="2019-09" db="EMBL/GenBank/DDBJ databases">
        <title>Complete Genome Sequence of Janibacter melonis M714 with both human health impact and industrial applications.</title>
        <authorList>
            <person name="Jin M."/>
            <person name="Zhao Q.R."/>
        </authorList>
    </citation>
    <scope>NUCLEOTIDE SEQUENCE [LARGE SCALE GENOMIC DNA]</scope>
    <source>
        <strain evidence="2 3">M714</strain>
    </source>
</reference>
<protein>
    <recommendedName>
        <fullName evidence="4">DoxX family membrane protein</fullName>
    </recommendedName>
</protein>
<dbReference type="PANTHER" id="PTHR36974:SF1">
    <property type="entry name" value="DOXX FAMILY MEMBRANE PROTEIN"/>
    <property type="match status" value="1"/>
</dbReference>
<keyword evidence="1" id="KW-1133">Transmembrane helix</keyword>
<name>A0A5P8FRK0_9MICO</name>
<proteinExistence type="predicted"/>
<dbReference type="AlphaFoldDB" id="A0A5P8FRK0"/>
<dbReference type="RefSeq" id="WP_123093247.1">
    <property type="nucleotide sequence ID" value="NZ_CP044548.2"/>
</dbReference>
<dbReference type="KEGG" id="jme:EEW87_015695"/>
<evidence type="ECO:0000256" key="1">
    <source>
        <dbReference type="SAM" id="Phobius"/>
    </source>
</evidence>
<evidence type="ECO:0000313" key="3">
    <source>
        <dbReference type="Proteomes" id="UP000271708"/>
    </source>
</evidence>
<dbReference type="EMBL" id="CP044548">
    <property type="protein sequence ID" value="QFQ31462.2"/>
    <property type="molecule type" value="Genomic_DNA"/>
</dbReference>
<feature type="transmembrane region" description="Helical" evidence="1">
    <location>
        <begin position="20"/>
        <end position="39"/>
    </location>
</feature>
<gene>
    <name evidence="2" type="ORF">EEW87_015695</name>
</gene>
<sequence length="153" mass="16338">MSSPARRETDGSSTGVLRRVAQVALGGAMLFAGAGHLTFARQEFQAQVPPWVPLDVDFVVLASGVVEIAFGAALLATWRQPHRALVGAATGLLFVAVFPGNIAQLTERRDAFGLDSDGARAARLLFQPLLVAWALWATDAVGEWRRRRGSVDG</sequence>
<feature type="transmembrane region" description="Helical" evidence="1">
    <location>
        <begin position="124"/>
        <end position="142"/>
    </location>
</feature>
<evidence type="ECO:0000313" key="2">
    <source>
        <dbReference type="EMBL" id="QFQ31462.2"/>
    </source>
</evidence>
<evidence type="ECO:0008006" key="4">
    <source>
        <dbReference type="Google" id="ProtNLM"/>
    </source>
</evidence>
<dbReference type="GeneID" id="59162633"/>